<dbReference type="Pfam" id="PF00921">
    <property type="entry name" value="Lipoprotein_2"/>
    <property type="match status" value="1"/>
</dbReference>
<dbReference type="PATRIC" id="fig|1155096.3.peg.1413"/>
<keyword evidence="10" id="KW-0812">Transmembrane</keyword>
<evidence type="ECO:0000256" key="1">
    <source>
        <dbReference type="ARBA" id="ARBA00003932"/>
    </source>
</evidence>
<evidence type="ECO:0000313" key="11">
    <source>
        <dbReference type="EMBL" id="AFI32179.1"/>
    </source>
</evidence>
<proteinExistence type="predicted"/>
<keyword evidence="5 8" id="KW-0564">Palmitate</keyword>
<evidence type="ECO:0000256" key="4">
    <source>
        <dbReference type="ARBA" id="ARBA00023136"/>
    </source>
</evidence>
<name>I0FFC3_BORCA</name>
<reference evidence="12" key="2">
    <citation type="submission" date="2012-03" db="EMBL/GenBank/DDBJ databases">
        <title>Complete genome sequence of Borrelia crocidurae.</title>
        <authorList>
            <person name="Elbir H."/>
            <person name="Gimenez G."/>
            <person name="Robert C."/>
            <person name="Raoult D."/>
            <person name="Drancourt M."/>
        </authorList>
    </citation>
    <scope>NUCLEOTIDE SEQUENCE [LARGE SCALE GENOMIC DNA]</scope>
    <source>
        <strain evidence="12">Achema</strain>
        <plasmid evidence="12">unnamed32</plasmid>
    </source>
</reference>
<dbReference type="SUPFAM" id="SSF74748">
    <property type="entry name" value="Variable surface antigen VlsE"/>
    <property type="match status" value="1"/>
</dbReference>
<evidence type="ECO:0000256" key="3">
    <source>
        <dbReference type="ARBA" id="ARBA00022729"/>
    </source>
</evidence>
<evidence type="ECO:0000256" key="10">
    <source>
        <dbReference type="SAM" id="Phobius"/>
    </source>
</evidence>
<dbReference type="EMBL" id="CP003458">
    <property type="protein sequence ID" value="AFI32179.1"/>
    <property type="molecule type" value="Genomic_DNA"/>
</dbReference>
<keyword evidence="7 8" id="KW-0449">Lipoprotein</keyword>
<keyword evidence="3" id="KW-0732">Signal</keyword>
<evidence type="ECO:0000256" key="5">
    <source>
        <dbReference type="ARBA" id="ARBA00023139"/>
    </source>
</evidence>
<feature type="region of interest" description="Disordered" evidence="9">
    <location>
        <begin position="1"/>
        <end position="30"/>
    </location>
</feature>
<dbReference type="InterPro" id="IPR000680">
    <property type="entry name" value="Borrelia_lipo"/>
</dbReference>
<dbReference type="GO" id="GO:0009279">
    <property type="term" value="C:cell outer membrane"/>
    <property type="evidence" value="ECO:0007669"/>
    <property type="project" value="UniProtKB-SubCell"/>
</dbReference>
<keyword evidence="6 8" id="KW-0998">Cell outer membrane</keyword>
<gene>
    <name evidence="11" type="ordered locus">Q7M_1181</name>
</gene>
<dbReference type="KEGG" id="bcw:Q7M_1181"/>
<evidence type="ECO:0000256" key="6">
    <source>
        <dbReference type="ARBA" id="ARBA00023237"/>
    </source>
</evidence>
<evidence type="ECO:0000313" key="12">
    <source>
        <dbReference type="Proteomes" id="UP000005212"/>
    </source>
</evidence>
<keyword evidence="10" id="KW-1133">Transmembrane helix</keyword>
<dbReference type="AlphaFoldDB" id="I0FFC3"/>
<feature type="transmembrane region" description="Helical" evidence="10">
    <location>
        <begin position="37"/>
        <end position="55"/>
    </location>
</feature>
<comment type="subcellular location">
    <subcellularLocation>
        <location evidence="2 8">Cell outer membrane</location>
        <topology evidence="2 8">Lipid-anchor</topology>
    </subcellularLocation>
</comment>
<protein>
    <recommendedName>
        <fullName evidence="8">Variable large protein</fullName>
    </recommendedName>
</protein>
<comment type="function">
    <text evidence="1 8">The Vlp and Vsp proteins are antigenically distinct proteins, only one vlp or vsp gene is transcriptionally active at any one time. Switching between these genes is a mechanism of host immune response evasion.</text>
</comment>
<accession>I0FFC3</accession>
<dbReference type="HOGENOM" id="CLU_054711_0_1_12"/>
<evidence type="ECO:0000256" key="8">
    <source>
        <dbReference type="RuleBase" id="RU363105"/>
    </source>
</evidence>
<dbReference type="Proteomes" id="UP000005212">
    <property type="component" value="Plasmid unnamed32"/>
</dbReference>
<evidence type="ECO:0000256" key="7">
    <source>
        <dbReference type="ARBA" id="ARBA00023288"/>
    </source>
</evidence>
<sequence>MKKGKNKEAKKEMKEKKELGEIGRREERREGREKRRILMVMMVVMMVMGCNSGGVKGGEGKVNLEAKNSFLESLVAIGQGFQEIFSGFGSAVGDALGFSVVKSGDNRSKVGEHFKKVGEGLKATKNKLKELSNEISSAKNVDGSTIKVVEDAIRGASEAFDKLIGALTKLTGAAGNTVIGDMANNNNAVGADKDSVNVIIESVKTIIEIAEKFDVKIEKGDAGNAVSNADGGLKALAHNAQAGAGDAAKLANEVSKADPWAMIDKIKNATAVAATNTAPVANSEVGALAASGNGDNSNGSAKTNADLASAVALKAMTKNGKFAQAANNEDGAVKAAAATAVNKVLGILDLIIKRTVGSNLEKVKEAIKGMKYSETNGVDFTKSDTTQATTTTK</sequence>
<evidence type="ECO:0000256" key="9">
    <source>
        <dbReference type="SAM" id="MobiDB-lite"/>
    </source>
</evidence>
<geneLocation type="plasmid" evidence="12">
    <name>unnamed32</name>
</geneLocation>
<evidence type="ECO:0000256" key="2">
    <source>
        <dbReference type="ARBA" id="ARBA00004459"/>
    </source>
</evidence>
<reference evidence="11 12" key="1">
    <citation type="journal article" date="2012" name="J. Bacteriol.">
        <title>Complete Genome Sequence of Borrelia crocidurae.</title>
        <authorList>
            <person name="Elbir H."/>
            <person name="Gimenez G."/>
            <person name="Robert C."/>
            <person name="Bergstrom S."/>
            <person name="Cutler S."/>
            <person name="Raoult D."/>
            <person name="Drancourt M."/>
        </authorList>
    </citation>
    <scope>NUCLEOTIDE SEQUENCE [LARGE SCALE GENOMIC DNA]</scope>
    <source>
        <strain evidence="11 12">Achema</strain>
        <plasmid evidence="12">unnamed32</plasmid>
    </source>
</reference>
<keyword evidence="11" id="KW-0614">Plasmid</keyword>
<keyword evidence="4 8" id="KW-0472">Membrane</keyword>
<organism evidence="11 12">
    <name type="scientific">Borrelia crocidurae (strain Achema)</name>
    <dbReference type="NCBI Taxonomy" id="1155096"/>
    <lineage>
        <taxon>Bacteria</taxon>
        <taxon>Pseudomonadati</taxon>
        <taxon>Spirochaetota</taxon>
        <taxon>Spirochaetia</taxon>
        <taxon>Spirochaetales</taxon>
        <taxon>Borreliaceae</taxon>
        <taxon>Borrelia</taxon>
    </lineage>
</organism>